<protein>
    <recommendedName>
        <fullName evidence="3">NAD-dependent protein deacylase</fullName>
        <ecNumber evidence="3">2.3.1.286</ecNumber>
    </recommendedName>
    <alternativeName>
        <fullName evidence="3">Regulatory protein SIR2 homolog</fullName>
    </alternativeName>
</protein>
<evidence type="ECO:0000313" key="6">
    <source>
        <dbReference type="EMBL" id="PZR04509.1"/>
    </source>
</evidence>
<feature type="active site" description="Proton acceptor" evidence="3 4">
    <location>
        <position position="124"/>
    </location>
</feature>
<organism evidence="6 7">
    <name type="scientific">Corynebacterium kroppenstedtii</name>
    <dbReference type="NCBI Taxonomy" id="161879"/>
    <lineage>
        <taxon>Bacteria</taxon>
        <taxon>Bacillati</taxon>
        <taxon>Actinomycetota</taxon>
        <taxon>Actinomycetes</taxon>
        <taxon>Mycobacteriales</taxon>
        <taxon>Corynebacteriaceae</taxon>
        <taxon>Corynebacterium</taxon>
    </lineage>
</organism>
<dbReference type="PANTHER" id="PTHR11085:SF4">
    <property type="entry name" value="NAD-DEPENDENT PROTEIN DEACYLASE"/>
    <property type="match status" value="1"/>
</dbReference>
<dbReference type="InterPro" id="IPR026590">
    <property type="entry name" value="Ssirtuin_cat_dom"/>
</dbReference>
<dbReference type="InterPro" id="IPR027546">
    <property type="entry name" value="Sirtuin_class_III"/>
</dbReference>
<comment type="catalytic activity">
    <reaction evidence="3">
        <text>N(6)-succinyl-L-lysyl-[protein] + NAD(+) + H2O = 2''-O-succinyl-ADP-D-ribose + nicotinamide + L-lysyl-[protein]</text>
        <dbReference type="Rhea" id="RHEA:47668"/>
        <dbReference type="Rhea" id="RHEA-COMP:9752"/>
        <dbReference type="Rhea" id="RHEA-COMP:11877"/>
        <dbReference type="ChEBI" id="CHEBI:15377"/>
        <dbReference type="ChEBI" id="CHEBI:17154"/>
        <dbReference type="ChEBI" id="CHEBI:29969"/>
        <dbReference type="ChEBI" id="CHEBI:57540"/>
        <dbReference type="ChEBI" id="CHEBI:87830"/>
        <dbReference type="ChEBI" id="CHEBI:87832"/>
    </reaction>
</comment>
<dbReference type="EMBL" id="QFRA01000016">
    <property type="protein sequence ID" value="PZR04509.1"/>
    <property type="molecule type" value="Genomic_DNA"/>
</dbReference>
<feature type="binding site" evidence="3">
    <location>
        <begin position="106"/>
        <end position="109"/>
    </location>
    <ligand>
        <name>NAD(+)</name>
        <dbReference type="ChEBI" id="CHEBI:57540"/>
    </ligand>
</feature>
<dbReference type="Gene3D" id="3.40.50.1220">
    <property type="entry name" value="TPP-binding domain"/>
    <property type="match status" value="1"/>
</dbReference>
<feature type="binding site" evidence="3 4">
    <location>
        <position position="135"/>
    </location>
    <ligand>
        <name>Zn(2+)</name>
        <dbReference type="ChEBI" id="CHEBI:29105"/>
    </ligand>
</feature>
<gene>
    <name evidence="3" type="primary">cobB</name>
    <name evidence="6" type="ORF">DI525_07030</name>
</gene>
<evidence type="ECO:0000256" key="1">
    <source>
        <dbReference type="ARBA" id="ARBA00022679"/>
    </source>
</evidence>
<dbReference type="NCBIfam" id="NF001753">
    <property type="entry name" value="PRK00481.1-3"/>
    <property type="match status" value="1"/>
</dbReference>
<dbReference type="Proteomes" id="UP000249432">
    <property type="component" value="Unassembled WGS sequence"/>
</dbReference>
<dbReference type="EC" id="2.3.1.286" evidence="3"/>
<proteinExistence type="inferred from homology"/>
<comment type="caution">
    <text evidence="3">Lacks conserved residue(s) required for the propagation of feature annotation.</text>
</comment>
<keyword evidence="3 4" id="KW-0862">Zinc</keyword>
<keyword evidence="1" id="KW-0808">Transferase</keyword>
<feature type="binding site" evidence="3 4">
    <location>
        <position position="160"/>
    </location>
    <ligand>
        <name>Zn(2+)</name>
        <dbReference type="ChEBI" id="CHEBI:29105"/>
    </ligand>
</feature>
<dbReference type="PANTHER" id="PTHR11085">
    <property type="entry name" value="NAD-DEPENDENT PROTEIN DEACYLASE SIRTUIN-5, MITOCHONDRIAL-RELATED"/>
    <property type="match status" value="1"/>
</dbReference>
<feature type="binding site" evidence="3">
    <location>
        <position position="71"/>
    </location>
    <ligand>
        <name>substrate</name>
    </ligand>
</feature>
<dbReference type="GO" id="GO:0008270">
    <property type="term" value="F:zinc ion binding"/>
    <property type="evidence" value="ECO:0007669"/>
    <property type="project" value="UniProtKB-UniRule"/>
</dbReference>
<feature type="domain" description="Deacetylase sirtuin-type" evidence="5">
    <location>
        <begin position="1"/>
        <end position="251"/>
    </location>
</feature>
<feature type="binding site" evidence="3">
    <location>
        <begin position="197"/>
        <end position="199"/>
    </location>
    <ligand>
        <name>NAD(+)</name>
        <dbReference type="ChEBI" id="CHEBI:57540"/>
    </ligand>
</feature>
<keyword evidence="3" id="KW-0963">Cytoplasm</keyword>
<comment type="cofactor">
    <cofactor evidence="3">
        <name>Zn(2+)</name>
        <dbReference type="ChEBI" id="CHEBI:29105"/>
    </cofactor>
    <text evidence="3">Binds 1 zinc ion per subunit.</text>
</comment>
<feature type="binding site" evidence="3 4">
    <location>
        <position position="157"/>
    </location>
    <ligand>
        <name>Zn(2+)</name>
        <dbReference type="ChEBI" id="CHEBI:29105"/>
    </ligand>
</feature>
<keyword evidence="2 3" id="KW-0520">NAD</keyword>
<evidence type="ECO:0000259" key="5">
    <source>
        <dbReference type="PROSITE" id="PS50305"/>
    </source>
</evidence>
<dbReference type="AlphaFoldDB" id="A0A2W5SMY5"/>
<comment type="function">
    <text evidence="3">NAD-dependent lysine deacetylase and desuccinylase that specifically removes acetyl and succinyl groups on target proteins. Modulates the activities of several proteins which are inactive in their acylated form.</text>
</comment>
<dbReference type="InterPro" id="IPR050134">
    <property type="entry name" value="NAD-dep_sirtuin_deacylases"/>
</dbReference>
<dbReference type="InterPro" id="IPR003000">
    <property type="entry name" value="Sirtuin"/>
</dbReference>
<dbReference type="InterPro" id="IPR029035">
    <property type="entry name" value="DHS-like_NAD/FAD-binding_dom"/>
</dbReference>
<dbReference type="Pfam" id="PF02146">
    <property type="entry name" value="SIR2"/>
    <property type="match status" value="1"/>
</dbReference>
<evidence type="ECO:0000256" key="4">
    <source>
        <dbReference type="PROSITE-ProRule" id="PRU00236"/>
    </source>
</evidence>
<name>A0A2W5SMY5_9CORY</name>
<dbReference type="PROSITE" id="PS50305">
    <property type="entry name" value="SIRTUIN"/>
    <property type="match status" value="1"/>
</dbReference>
<keyword evidence="3 4" id="KW-0479">Metal-binding</keyword>
<reference evidence="6 7" key="1">
    <citation type="submission" date="2017-08" db="EMBL/GenBank/DDBJ databases">
        <title>Infants hospitalized years apart are colonized by the same room-sourced microbial strains.</title>
        <authorList>
            <person name="Brooks B."/>
            <person name="Olm M.R."/>
            <person name="Firek B.A."/>
            <person name="Baker R."/>
            <person name="Thomas B.C."/>
            <person name="Morowitz M.J."/>
            <person name="Banfield J.F."/>
        </authorList>
    </citation>
    <scope>NUCLEOTIDE SEQUENCE [LARGE SCALE GENOMIC DNA]</scope>
    <source>
        <strain evidence="6">S2_003_000_R1_3</strain>
    </source>
</reference>
<dbReference type="InterPro" id="IPR026591">
    <property type="entry name" value="Sirtuin_cat_small_dom_sf"/>
</dbReference>
<sequence length="251" mass="27238">MSSTDPLSPSLRTARDQARSVEIFTGAGMSADSGLDTFRDAETGLWSHVDPQAMASIDSWREDPDPMWAWYQWREHCAREAQPHAGHKALARWGARNGVSMHTTTQNIDDLHERAGATNVAHLHGRLNEYRCSVCGKPAPGEEPPAHPVERLAPSRCVECGGTVRPNVVWFGEALPSKDWSEAEAAMNDADLVVIIGTSGVVYPAASLPTLAARRGTPIVEVSPAETDLTQLATWSIRANAAEGLPWLVDQ</sequence>
<comment type="subcellular location">
    <subcellularLocation>
        <location evidence="3">Cytoplasm</location>
    </subcellularLocation>
</comment>
<comment type="domain">
    <text evidence="3">2 residues (Tyr-71 and Arg-74) present in a large hydrophobic pocket are probably involved in substrate specificity. They are important for desuccinylation activity, but dispensable for deacetylation activity.</text>
</comment>
<dbReference type="HAMAP" id="MF_01121">
    <property type="entry name" value="Sirtuin_ClassIII"/>
    <property type="match status" value="1"/>
</dbReference>
<accession>A0A2W5SMY5</accession>
<feature type="binding site" evidence="3">
    <location>
        <position position="241"/>
    </location>
    <ligand>
        <name>NAD(+)</name>
        <dbReference type="ChEBI" id="CHEBI:57540"/>
    </ligand>
</feature>
<comment type="caution">
    <text evidence="6">The sequence shown here is derived from an EMBL/GenBank/DDBJ whole genome shotgun (WGS) entry which is preliminary data.</text>
</comment>
<evidence type="ECO:0000256" key="2">
    <source>
        <dbReference type="ARBA" id="ARBA00023027"/>
    </source>
</evidence>
<feature type="binding site" evidence="3 4">
    <location>
        <position position="132"/>
    </location>
    <ligand>
        <name>Zn(2+)</name>
        <dbReference type="ChEBI" id="CHEBI:29105"/>
    </ligand>
</feature>
<comment type="similarity">
    <text evidence="3">Belongs to the sirtuin family. Class III subfamily.</text>
</comment>
<dbReference type="SUPFAM" id="SSF52467">
    <property type="entry name" value="DHS-like NAD/FAD-binding domain"/>
    <property type="match status" value="1"/>
</dbReference>
<evidence type="ECO:0000313" key="7">
    <source>
        <dbReference type="Proteomes" id="UP000249432"/>
    </source>
</evidence>
<dbReference type="GO" id="GO:0036055">
    <property type="term" value="F:protein-succinyllysine desuccinylase activity"/>
    <property type="evidence" value="ECO:0007669"/>
    <property type="project" value="UniProtKB-UniRule"/>
</dbReference>
<dbReference type="Gene3D" id="3.30.1600.10">
    <property type="entry name" value="SIR2/SIRT2 'Small Domain"/>
    <property type="match status" value="1"/>
</dbReference>
<evidence type="ECO:0000256" key="3">
    <source>
        <dbReference type="HAMAP-Rule" id="MF_01121"/>
    </source>
</evidence>
<feature type="binding site" evidence="3">
    <location>
        <position position="74"/>
    </location>
    <ligand>
        <name>substrate</name>
    </ligand>
</feature>
<dbReference type="GO" id="GO:0017136">
    <property type="term" value="F:histone deacetylase activity, NAD-dependent"/>
    <property type="evidence" value="ECO:0007669"/>
    <property type="project" value="TreeGrafter"/>
</dbReference>
<comment type="catalytic activity">
    <reaction evidence="3">
        <text>N(6)-acetyl-L-lysyl-[protein] + NAD(+) + H2O = 2''-O-acetyl-ADP-D-ribose + nicotinamide + L-lysyl-[protein]</text>
        <dbReference type="Rhea" id="RHEA:43636"/>
        <dbReference type="Rhea" id="RHEA-COMP:9752"/>
        <dbReference type="Rhea" id="RHEA-COMP:10731"/>
        <dbReference type="ChEBI" id="CHEBI:15377"/>
        <dbReference type="ChEBI" id="CHEBI:17154"/>
        <dbReference type="ChEBI" id="CHEBI:29969"/>
        <dbReference type="ChEBI" id="CHEBI:57540"/>
        <dbReference type="ChEBI" id="CHEBI:61930"/>
        <dbReference type="ChEBI" id="CHEBI:83767"/>
        <dbReference type="EC" id="2.3.1.286"/>
    </reaction>
</comment>
<dbReference type="GO" id="GO:0036054">
    <property type="term" value="F:protein-malonyllysine demalonylase activity"/>
    <property type="evidence" value="ECO:0007669"/>
    <property type="project" value="InterPro"/>
</dbReference>
<dbReference type="GO" id="GO:0070403">
    <property type="term" value="F:NAD+ binding"/>
    <property type="evidence" value="ECO:0007669"/>
    <property type="project" value="UniProtKB-UniRule"/>
</dbReference>
<dbReference type="GO" id="GO:0005737">
    <property type="term" value="C:cytoplasm"/>
    <property type="evidence" value="ECO:0007669"/>
    <property type="project" value="UniProtKB-SubCell"/>
</dbReference>